<reference evidence="6" key="1">
    <citation type="submission" date="2025-08" db="UniProtKB">
        <authorList>
            <consortium name="RefSeq"/>
        </authorList>
    </citation>
    <scope>IDENTIFICATION</scope>
</reference>
<dbReference type="PANTHER" id="PTHR28491">
    <property type="entry name" value="UPF0688 PROTEIN C1ORF174"/>
    <property type="match status" value="1"/>
</dbReference>
<comment type="similarity">
    <text evidence="2">Belongs to the UPF0688 family.</text>
</comment>
<dbReference type="PANTHER" id="PTHR28491:SF1">
    <property type="entry name" value="UPF0688 PROTEIN C1ORF174"/>
    <property type="match status" value="1"/>
</dbReference>
<dbReference type="GeneID" id="115821062"/>
<evidence type="ECO:0000256" key="4">
    <source>
        <dbReference type="SAM" id="MobiDB-lite"/>
    </source>
</evidence>
<organism evidence="5 6">
    <name type="scientific">Chanos chanos</name>
    <name type="common">Milkfish</name>
    <name type="synonym">Mugil chanos</name>
    <dbReference type="NCBI Taxonomy" id="29144"/>
    <lineage>
        <taxon>Eukaryota</taxon>
        <taxon>Metazoa</taxon>
        <taxon>Chordata</taxon>
        <taxon>Craniata</taxon>
        <taxon>Vertebrata</taxon>
        <taxon>Euteleostomi</taxon>
        <taxon>Actinopterygii</taxon>
        <taxon>Neopterygii</taxon>
        <taxon>Teleostei</taxon>
        <taxon>Ostariophysi</taxon>
        <taxon>Gonorynchiformes</taxon>
        <taxon>Chanidae</taxon>
        <taxon>Chanos</taxon>
    </lineage>
</organism>
<dbReference type="Proteomes" id="UP000504632">
    <property type="component" value="Chromosome 9"/>
</dbReference>
<feature type="compositionally biased region" description="Polar residues" evidence="4">
    <location>
        <begin position="1"/>
        <end position="11"/>
    </location>
</feature>
<dbReference type="AlphaFoldDB" id="A0A6J2W8S2"/>
<dbReference type="InParanoid" id="A0A6J2W8S2"/>
<feature type="region of interest" description="Disordered" evidence="4">
    <location>
        <begin position="173"/>
        <end position="202"/>
    </location>
</feature>
<gene>
    <name evidence="6" type="primary">c9h1orf174</name>
</gene>
<evidence type="ECO:0000256" key="1">
    <source>
        <dbReference type="ARBA" id="ARBA00004123"/>
    </source>
</evidence>
<dbReference type="GO" id="GO:0005634">
    <property type="term" value="C:nucleus"/>
    <property type="evidence" value="ECO:0007669"/>
    <property type="project" value="UniProtKB-SubCell"/>
</dbReference>
<feature type="compositionally biased region" description="Basic residues" evidence="4">
    <location>
        <begin position="29"/>
        <end position="43"/>
    </location>
</feature>
<sequence length="202" mass="22819">MRLKQSNNGSRNPKGRCTVALNGLGVKSSSKRSQRRKALRRLAGRLGAEISREKAHQMAGDNEEGKRLPKRPFHVEGEEYSGTCINGTAQRKSERKTCDIGSGKERRGKENSVVKTTVLTHCQANGTAEKMEDRGIQESDGRQDPSIFFDEDSNHIFPVGQFFGNLDLVQDYPRRTSITDPKTRREHRSLHFYAKEESDEEV</sequence>
<dbReference type="RefSeq" id="XP_030640679.1">
    <property type="nucleotide sequence ID" value="XM_030784819.1"/>
</dbReference>
<comment type="subcellular location">
    <subcellularLocation>
        <location evidence="1">Nucleus</location>
    </subcellularLocation>
</comment>
<proteinExistence type="inferred from homology"/>
<keyword evidence="5" id="KW-1185">Reference proteome</keyword>
<feature type="region of interest" description="Disordered" evidence="4">
    <location>
        <begin position="1"/>
        <end position="69"/>
    </location>
</feature>
<dbReference type="OrthoDB" id="8730115at2759"/>
<evidence type="ECO:0000313" key="5">
    <source>
        <dbReference type="Proteomes" id="UP000504632"/>
    </source>
</evidence>
<evidence type="ECO:0000256" key="3">
    <source>
        <dbReference type="ARBA" id="ARBA00023242"/>
    </source>
</evidence>
<dbReference type="CTD" id="101437301"/>
<keyword evidence="3" id="KW-0539">Nucleus</keyword>
<dbReference type="Pfam" id="PF15772">
    <property type="entry name" value="UPF0688"/>
    <property type="match status" value="1"/>
</dbReference>
<evidence type="ECO:0000256" key="2">
    <source>
        <dbReference type="ARBA" id="ARBA00006634"/>
    </source>
</evidence>
<protein>
    <submittedName>
        <fullName evidence="6">UPF0688 protein C1orf174 homolog isoform X1</fullName>
    </submittedName>
</protein>
<evidence type="ECO:0000313" key="6">
    <source>
        <dbReference type="RefSeq" id="XP_030640679.1"/>
    </source>
</evidence>
<accession>A0A6J2W8S2</accession>
<name>A0A6J2W8S2_CHACN</name>
<dbReference type="InterPro" id="IPR031530">
    <property type="entry name" value="UPF0688"/>
</dbReference>